<protein>
    <submittedName>
        <fullName evidence="12">Uncharacterized protein</fullName>
    </submittedName>
</protein>
<evidence type="ECO:0000256" key="4">
    <source>
        <dbReference type="ARBA" id="ARBA00022475"/>
    </source>
</evidence>
<comment type="subcellular location">
    <subcellularLocation>
        <location evidence="2">Cell membrane</location>
    </subcellularLocation>
    <subcellularLocation>
        <location evidence="1">Membrane</location>
        <topology evidence="1">Single-pass membrane protein</topology>
    </subcellularLocation>
</comment>
<dbReference type="InterPro" id="IPR003591">
    <property type="entry name" value="Leu-rich_rpt_typical-subtyp"/>
</dbReference>
<evidence type="ECO:0000256" key="5">
    <source>
        <dbReference type="ARBA" id="ARBA00022614"/>
    </source>
</evidence>
<accession>A0A7J6FA71</accession>
<evidence type="ECO:0000256" key="3">
    <source>
        <dbReference type="ARBA" id="ARBA00009592"/>
    </source>
</evidence>
<keyword evidence="8 11" id="KW-1133">Transmembrane helix</keyword>
<keyword evidence="6 11" id="KW-0812">Transmembrane</keyword>
<dbReference type="Proteomes" id="UP000583929">
    <property type="component" value="Unassembled WGS sequence"/>
</dbReference>
<evidence type="ECO:0000256" key="8">
    <source>
        <dbReference type="ARBA" id="ARBA00022989"/>
    </source>
</evidence>
<evidence type="ECO:0000256" key="10">
    <source>
        <dbReference type="ARBA" id="ARBA00023180"/>
    </source>
</evidence>
<dbReference type="SUPFAM" id="SSF52047">
    <property type="entry name" value="RNI-like"/>
    <property type="match status" value="2"/>
</dbReference>
<dbReference type="InterPro" id="IPR001611">
    <property type="entry name" value="Leu-rich_rpt"/>
</dbReference>
<keyword evidence="9 11" id="KW-0472">Membrane</keyword>
<dbReference type="SMART" id="SM00369">
    <property type="entry name" value="LRR_TYP"/>
    <property type="match status" value="9"/>
</dbReference>
<comment type="caution">
    <text evidence="12">The sequence shown here is derived from an EMBL/GenBank/DDBJ whole genome shotgun (WGS) entry which is preliminary data.</text>
</comment>
<proteinExistence type="inferred from homology"/>
<evidence type="ECO:0000256" key="1">
    <source>
        <dbReference type="ARBA" id="ARBA00004167"/>
    </source>
</evidence>
<keyword evidence="7" id="KW-0677">Repeat</keyword>
<dbReference type="InterPro" id="IPR032675">
    <property type="entry name" value="LRR_dom_sf"/>
</dbReference>
<dbReference type="InterPro" id="IPR052595">
    <property type="entry name" value="LRRC69/RLP"/>
</dbReference>
<evidence type="ECO:0000256" key="2">
    <source>
        <dbReference type="ARBA" id="ARBA00004236"/>
    </source>
</evidence>
<keyword evidence="13" id="KW-1185">Reference proteome</keyword>
<dbReference type="GO" id="GO:0005886">
    <property type="term" value="C:plasma membrane"/>
    <property type="evidence" value="ECO:0007669"/>
    <property type="project" value="UniProtKB-SubCell"/>
</dbReference>
<organism evidence="12 13">
    <name type="scientific">Cannabis sativa</name>
    <name type="common">Hemp</name>
    <name type="synonym">Marijuana</name>
    <dbReference type="NCBI Taxonomy" id="3483"/>
    <lineage>
        <taxon>Eukaryota</taxon>
        <taxon>Viridiplantae</taxon>
        <taxon>Streptophyta</taxon>
        <taxon>Embryophyta</taxon>
        <taxon>Tracheophyta</taxon>
        <taxon>Spermatophyta</taxon>
        <taxon>Magnoliopsida</taxon>
        <taxon>eudicotyledons</taxon>
        <taxon>Gunneridae</taxon>
        <taxon>Pentapetalae</taxon>
        <taxon>rosids</taxon>
        <taxon>fabids</taxon>
        <taxon>Rosales</taxon>
        <taxon>Cannabaceae</taxon>
        <taxon>Cannabis</taxon>
    </lineage>
</organism>
<dbReference type="Gene3D" id="3.80.10.10">
    <property type="entry name" value="Ribonuclease Inhibitor"/>
    <property type="match status" value="3"/>
</dbReference>
<dbReference type="FunFam" id="3.80.10.10:FF:000213">
    <property type="entry name" value="Tyrosine-sulfated glycopeptide receptor 1"/>
    <property type="match status" value="1"/>
</dbReference>
<dbReference type="FunFam" id="3.80.10.10:FF:000111">
    <property type="entry name" value="LRR receptor-like serine/threonine-protein kinase ERECTA"/>
    <property type="match status" value="1"/>
</dbReference>
<gene>
    <name evidence="12" type="ORF">G4B88_003776</name>
</gene>
<dbReference type="AlphaFoldDB" id="A0A7J6FA71"/>
<dbReference type="FunFam" id="3.80.10.10:FF:000383">
    <property type="entry name" value="Leucine-rich repeat receptor protein kinase EMS1"/>
    <property type="match status" value="1"/>
</dbReference>
<dbReference type="PRINTS" id="PR00019">
    <property type="entry name" value="LEURICHRPT"/>
</dbReference>
<evidence type="ECO:0000256" key="7">
    <source>
        <dbReference type="ARBA" id="ARBA00022737"/>
    </source>
</evidence>
<dbReference type="PROSITE" id="PS51450">
    <property type="entry name" value="LRR"/>
    <property type="match status" value="1"/>
</dbReference>
<keyword evidence="5" id="KW-0433">Leucine-rich repeat</keyword>
<dbReference type="Pfam" id="PF00560">
    <property type="entry name" value="LRR_1"/>
    <property type="match status" value="11"/>
</dbReference>
<dbReference type="PANTHER" id="PTHR48057:SF7">
    <property type="entry name" value="LEUCINE-RICH REPEAT SERINE_THREONINE-PROTEIN KINASE 1"/>
    <property type="match status" value="1"/>
</dbReference>
<feature type="non-terminal residue" evidence="12">
    <location>
        <position position="831"/>
    </location>
</feature>
<evidence type="ECO:0000256" key="9">
    <source>
        <dbReference type="ARBA" id="ARBA00023136"/>
    </source>
</evidence>
<evidence type="ECO:0000313" key="12">
    <source>
        <dbReference type="EMBL" id="KAF4367572.1"/>
    </source>
</evidence>
<evidence type="ECO:0000256" key="11">
    <source>
        <dbReference type="SAM" id="Phobius"/>
    </source>
</evidence>
<dbReference type="EMBL" id="JAATIQ010000246">
    <property type="protein sequence ID" value="KAF4367572.1"/>
    <property type="molecule type" value="Genomic_DNA"/>
</dbReference>
<dbReference type="Pfam" id="PF13855">
    <property type="entry name" value="LRR_8"/>
    <property type="match status" value="2"/>
</dbReference>
<keyword evidence="4" id="KW-1003">Cell membrane</keyword>
<keyword evidence="10" id="KW-0325">Glycoprotein</keyword>
<reference evidence="12 13" key="1">
    <citation type="journal article" date="2020" name="bioRxiv">
        <title>Sequence and annotation of 42 cannabis genomes reveals extensive copy number variation in cannabinoid synthesis and pathogen resistance genes.</title>
        <authorList>
            <person name="Mckernan K.J."/>
            <person name="Helbert Y."/>
            <person name="Kane L.T."/>
            <person name="Ebling H."/>
            <person name="Zhang L."/>
            <person name="Liu B."/>
            <person name="Eaton Z."/>
            <person name="Mclaughlin S."/>
            <person name="Kingan S."/>
            <person name="Baybayan P."/>
            <person name="Concepcion G."/>
            <person name="Jordan M."/>
            <person name="Riva A."/>
            <person name="Barbazuk W."/>
            <person name="Harkins T."/>
        </authorList>
    </citation>
    <scope>NUCLEOTIDE SEQUENCE [LARGE SCALE GENOMIC DNA]</scope>
    <source>
        <strain evidence="13">cv. Jamaican Lion 4</strain>
        <tissue evidence="12">Leaf</tissue>
    </source>
</reference>
<name>A0A7J6FA71_CANSA</name>
<evidence type="ECO:0000313" key="13">
    <source>
        <dbReference type="Proteomes" id="UP000583929"/>
    </source>
</evidence>
<feature type="transmembrane region" description="Helical" evidence="11">
    <location>
        <begin position="810"/>
        <end position="828"/>
    </location>
</feature>
<comment type="similarity">
    <text evidence="3">Belongs to the RLP family.</text>
</comment>
<dbReference type="PANTHER" id="PTHR48057">
    <property type="entry name" value="LEUCINE-RICH REPEAT SERINE/THREONINE-PROTEIN KINASE 1"/>
    <property type="match status" value="1"/>
</dbReference>
<sequence length="831" mass="93031">FANSCTAFQQISWSNMGSKQVDGFRKLQIVDLSFNHFNHQIGDKPRSMYMDEDDRSYYQESLTVTNKGFEREMLEELHLDIVNLSSPLPKSMANLSCLVSLSLKYCNLHGEFPQNIFHLSYIQVIDVSYNNFKGHLKSLNLGSNSFSVKNMSRLSFLALSYNNFNGQLPSSLFKIPNLQYLDLKHNQFTGPLTIPNVSLSSQLSNLYLDGNKLTGQIPTSIFEMKKVEELALSENYLSGTIDMSMFSKLSQLRDLYLSDNGLSIVTNTTTNSTITNKLNYLGLGSCNITQFPVFLQTQNELRYLDLSNNKIEGKIPKWFFTIGAETLYSLNMSTNFITGYEQVLEVPPWKVLLSLDLSHNRFQDPLTDVLPISITELHISNNNISGKIHPMFCSLIDLNVLDMSNNNLSSEIVPCLGSMSSISYLDLSNNKFEGFIPLSLENLTSLSYLDLSKNRLSGRIPRVGNNSMLCTFTRLQFLDVSSNQLTDSLPQCLGSFSQVLQLLNVKQNNFSGEMPQTFLDGCSLITLDLSNNQLEGMLPESLTKCSALQILNLACNRVSGTFPFWLQNLTSLQVLVLRSNQFHGPIWDPNKYVGFKKLQIVCLSFNHFSGTLSSNYFANWSAINTINISANKSSSLYMDGNGYYHESITVINKGFEMEFLRILTIFSGIDLSNNNFHGEIPKSVGDLKSLIVLNLSSNNFEGHIPLSMENLKEVESLDLSNNKLSGRIPQQLATLTYLAYLNLSNNQLTGLIPRGTQISTFPNSSFYGNEELCGVPLSKECESNDVTPSTSLDHESEFEFEIGFGWKPVVIGYGCGFLGGVLAGYLFISKK</sequence>
<evidence type="ECO:0000256" key="6">
    <source>
        <dbReference type="ARBA" id="ARBA00022692"/>
    </source>
</evidence>